<dbReference type="EMBL" id="CP002207">
    <property type="protein sequence ID" value="ADP32516.1"/>
    <property type="molecule type" value="Genomic_DNA"/>
</dbReference>
<sequence>MNSQKFIEELSNHWASFSKDMKVQVCKMISG</sequence>
<proteinExistence type="predicted"/>
<evidence type="ECO:0000313" key="2">
    <source>
        <dbReference type="Proteomes" id="UP000006867"/>
    </source>
</evidence>
<dbReference type="Proteomes" id="UP000006867">
    <property type="component" value="Chromosome"/>
</dbReference>
<reference evidence="1 2" key="1">
    <citation type="journal article" date="2011" name="Front. Microbiol.">
        <title>Genomic signatures of strain selection and enhancement in Bacillus atrophaeus var. globigii, a historical biowarfare simulant.</title>
        <authorList>
            <person name="Gibbons H.S."/>
            <person name="Broomall S.M."/>
            <person name="McNew L.A."/>
            <person name="Daligault H."/>
            <person name="Chapman C."/>
            <person name="Bruce D."/>
            <person name="Karavis M."/>
            <person name="Krepps M."/>
            <person name="McGregor P.A."/>
            <person name="Hong C."/>
            <person name="Park K.H."/>
            <person name="Akmal A."/>
            <person name="Feldman A."/>
            <person name="Lin J.S."/>
            <person name="Chang W.E."/>
            <person name="Higgs B.W."/>
            <person name="Demirev P."/>
            <person name="Lindquist J."/>
            <person name="Liem A."/>
            <person name="Fochler E."/>
            <person name="Read T.D."/>
            <person name="Tapia R."/>
            <person name="Johnson S."/>
            <person name="Bishop-Lilly K.A."/>
            <person name="Detter C."/>
            <person name="Han C."/>
            <person name="Sozhamannan S."/>
            <person name="Rosenzweig C.N."/>
            <person name="Skowronski E.W."/>
        </authorList>
    </citation>
    <scope>NUCLEOTIDE SEQUENCE [LARGE SCALE GENOMIC DNA]</scope>
    <source>
        <strain evidence="1 2">1942</strain>
    </source>
</reference>
<keyword evidence="2" id="KW-1185">Reference proteome</keyword>
<name>A0ABN3Z903_BACA1</name>
<evidence type="ECO:0000313" key="1">
    <source>
        <dbReference type="EMBL" id="ADP32516.1"/>
    </source>
</evidence>
<evidence type="ECO:0008006" key="3">
    <source>
        <dbReference type="Google" id="ProtNLM"/>
    </source>
</evidence>
<gene>
    <name evidence="1" type="ordered locus">BATR1942_07885</name>
</gene>
<accession>A0ABN3Z903</accession>
<organism evidence="1 2">
    <name type="scientific">Bacillus atrophaeus (strain 1942)</name>
    <dbReference type="NCBI Taxonomy" id="720555"/>
    <lineage>
        <taxon>Bacteria</taxon>
        <taxon>Bacillati</taxon>
        <taxon>Bacillota</taxon>
        <taxon>Bacilli</taxon>
        <taxon>Bacillales</taxon>
        <taxon>Bacillaceae</taxon>
        <taxon>Bacillus</taxon>
    </lineage>
</organism>
<protein>
    <recommendedName>
        <fullName evidence="3">Transposase</fullName>
    </recommendedName>
</protein>